<organism evidence="7 8">
    <name type="scientific">Roseivirga pacifica</name>
    <dbReference type="NCBI Taxonomy" id="1267423"/>
    <lineage>
        <taxon>Bacteria</taxon>
        <taxon>Pseudomonadati</taxon>
        <taxon>Bacteroidota</taxon>
        <taxon>Cytophagia</taxon>
        <taxon>Cytophagales</taxon>
        <taxon>Roseivirgaceae</taxon>
        <taxon>Roseivirga</taxon>
    </lineage>
</organism>
<keyword evidence="3" id="KW-0697">Rotamase</keyword>
<protein>
    <recommendedName>
        <fullName evidence="2">peptidylprolyl isomerase</fullName>
        <ecNumber evidence="2">5.2.1.8</ecNumber>
    </recommendedName>
</protein>
<evidence type="ECO:0000256" key="2">
    <source>
        <dbReference type="ARBA" id="ARBA00013194"/>
    </source>
</evidence>
<dbReference type="InterPro" id="IPR029000">
    <property type="entry name" value="Cyclophilin-like_dom_sf"/>
</dbReference>
<reference evidence="8" key="1">
    <citation type="submission" date="2016-10" db="EMBL/GenBank/DDBJ databases">
        <authorList>
            <person name="Varghese N."/>
            <person name="Submissions S."/>
        </authorList>
    </citation>
    <scope>NUCLEOTIDE SEQUENCE [LARGE SCALE GENOMIC DNA]</scope>
    <source>
        <strain evidence="8">CGMCC 1.12402</strain>
    </source>
</reference>
<dbReference type="PANTHER" id="PTHR45625">
    <property type="entry name" value="PEPTIDYL-PROLYL CIS-TRANS ISOMERASE-RELATED"/>
    <property type="match status" value="1"/>
</dbReference>
<dbReference type="EMBL" id="FOIR01000001">
    <property type="protein sequence ID" value="SEV99306.1"/>
    <property type="molecule type" value="Genomic_DNA"/>
</dbReference>
<comment type="similarity">
    <text evidence="1">Belongs to the cyclophilin-type PPIase family.</text>
</comment>
<evidence type="ECO:0000313" key="7">
    <source>
        <dbReference type="EMBL" id="SEV99306.1"/>
    </source>
</evidence>
<dbReference type="InterPro" id="IPR020892">
    <property type="entry name" value="Cyclophilin-type_PPIase_CS"/>
</dbReference>
<dbReference type="InterPro" id="IPR002130">
    <property type="entry name" value="Cyclophilin-type_PPIase_dom"/>
</dbReference>
<dbReference type="PROSITE" id="PS00170">
    <property type="entry name" value="CSA_PPIASE_1"/>
    <property type="match status" value="1"/>
</dbReference>
<evidence type="ECO:0000256" key="4">
    <source>
        <dbReference type="ARBA" id="ARBA00023235"/>
    </source>
</evidence>
<keyword evidence="4 7" id="KW-0413">Isomerase</keyword>
<dbReference type="PROSITE" id="PS50072">
    <property type="entry name" value="CSA_PPIASE_2"/>
    <property type="match status" value="1"/>
</dbReference>
<dbReference type="STRING" id="1267423.SAMN05216290_1114"/>
<evidence type="ECO:0000256" key="5">
    <source>
        <dbReference type="SAM" id="SignalP"/>
    </source>
</evidence>
<evidence type="ECO:0000259" key="6">
    <source>
        <dbReference type="PROSITE" id="PS50072"/>
    </source>
</evidence>
<dbReference type="CDD" id="cd00317">
    <property type="entry name" value="cyclophilin"/>
    <property type="match status" value="1"/>
</dbReference>
<dbReference type="SUPFAM" id="SSF50891">
    <property type="entry name" value="Cyclophilin-like"/>
    <property type="match status" value="2"/>
</dbReference>
<dbReference type="EC" id="5.2.1.8" evidence="2"/>
<proteinExistence type="inferred from homology"/>
<dbReference type="GO" id="GO:0003755">
    <property type="term" value="F:peptidyl-prolyl cis-trans isomerase activity"/>
    <property type="evidence" value="ECO:0007669"/>
    <property type="project" value="UniProtKB-KW"/>
</dbReference>
<dbReference type="GeneID" id="99985847"/>
<dbReference type="Proteomes" id="UP000199437">
    <property type="component" value="Unassembled WGS sequence"/>
</dbReference>
<dbReference type="GO" id="GO:0006457">
    <property type="term" value="P:protein folding"/>
    <property type="evidence" value="ECO:0007669"/>
    <property type="project" value="InterPro"/>
</dbReference>
<evidence type="ECO:0000256" key="3">
    <source>
        <dbReference type="ARBA" id="ARBA00023110"/>
    </source>
</evidence>
<gene>
    <name evidence="7" type="ORF">SAMN05216290_1114</name>
</gene>
<dbReference type="PANTHER" id="PTHR45625:SF4">
    <property type="entry name" value="PEPTIDYLPROLYL ISOMERASE DOMAIN AND WD REPEAT-CONTAINING PROTEIN 1"/>
    <property type="match status" value="1"/>
</dbReference>
<dbReference type="Pfam" id="PF00160">
    <property type="entry name" value="Pro_isomerase"/>
    <property type="match status" value="2"/>
</dbReference>
<evidence type="ECO:0000313" key="8">
    <source>
        <dbReference type="Proteomes" id="UP000199437"/>
    </source>
</evidence>
<evidence type="ECO:0000256" key="1">
    <source>
        <dbReference type="ARBA" id="ARBA00007365"/>
    </source>
</evidence>
<dbReference type="AlphaFoldDB" id="A0A1I0NDY0"/>
<keyword evidence="5" id="KW-0732">Signal</keyword>
<feature type="chain" id="PRO_5011721253" description="peptidylprolyl isomerase" evidence="5">
    <location>
        <begin position="22"/>
        <end position="292"/>
    </location>
</feature>
<dbReference type="InterPro" id="IPR044666">
    <property type="entry name" value="Cyclophilin_A-like"/>
</dbReference>
<dbReference type="PROSITE" id="PS51257">
    <property type="entry name" value="PROKAR_LIPOPROTEIN"/>
    <property type="match status" value="1"/>
</dbReference>
<dbReference type="RefSeq" id="WP_245733494.1">
    <property type="nucleotide sequence ID" value="NZ_FOIR01000001.1"/>
</dbReference>
<feature type="domain" description="PPIase cyclophilin-type" evidence="6">
    <location>
        <begin position="23"/>
        <end position="269"/>
    </location>
</feature>
<dbReference type="Gene3D" id="2.40.100.10">
    <property type="entry name" value="Cyclophilin-like"/>
    <property type="match status" value="2"/>
</dbReference>
<feature type="signal peptide" evidence="5">
    <location>
        <begin position="1"/>
        <end position="21"/>
    </location>
</feature>
<sequence>MSTLKHFLLLFLLAFMAFSCAETDEIVVIETPYGDMTAILYDDTPIHKANFLKLAKEGKYDSVLFHRVIEEFMIQTGDLSTGTEEKGANYRLEAEFRPERYIHKKGGIAAARMGDASNPLKESSGSQFYIIHGKTFDEEGLLERADRRQYLKLYGFFERMLKSKRYPELTEKYYYHVGQLEEDSTYDFNKAQKELIFNSLPVIEKRFGPQPDPGFEQWAKDIYATDGGAPHLDGEYTVFGQVLEGIEVIDEIATTETDARDRPTSEIRMNVRVVKMKKSEIEQKYGYQYPQQ</sequence>
<keyword evidence="8" id="KW-1185">Reference proteome</keyword>
<accession>A0A1I0NDY0</accession>
<name>A0A1I0NDY0_9BACT</name>